<dbReference type="AlphaFoldDB" id="A0A9J6E491"/>
<reference evidence="3" key="1">
    <citation type="journal article" date="2020" name="Cell">
        <title>Large-Scale Comparative Analyses of Tick Genomes Elucidate Their Genetic Diversity and Vector Capacities.</title>
        <authorList>
            <consortium name="Tick Genome and Microbiome Consortium (TIGMIC)"/>
            <person name="Jia N."/>
            <person name="Wang J."/>
            <person name="Shi W."/>
            <person name="Du L."/>
            <person name="Sun Y."/>
            <person name="Zhan W."/>
            <person name="Jiang J.F."/>
            <person name="Wang Q."/>
            <person name="Zhang B."/>
            <person name="Ji P."/>
            <person name="Bell-Sakyi L."/>
            <person name="Cui X.M."/>
            <person name="Yuan T.T."/>
            <person name="Jiang B.G."/>
            <person name="Yang W.F."/>
            <person name="Lam T.T."/>
            <person name="Chang Q.C."/>
            <person name="Ding S.J."/>
            <person name="Wang X.J."/>
            <person name="Zhu J.G."/>
            <person name="Ruan X.D."/>
            <person name="Zhao L."/>
            <person name="Wei J.T."/>
            <person name="Ye R.Z."/>
            <person name="Que T.C."/>
            <person name="Du C.H."/>
            <person name="Zhou Y.H."/>
            <person name="Cheng J.X."/>
            <person name="Dai P.F."/>
            <person name="Guo W.B."/>
            <person name="Han X.H."/>
            <person name="Huang E.J."/>
            <person name="Li L.F."/>
            <person name="Wei W."/>
            <person name="Gao Y.C."/>
            <person name="Liu J.Z."/>
            <person name="Shao H.Z."/>
            <person name="Wang X."/>
            <person name="Wang C.C."/>
            <person name="Yang T.C."/>
            <person name="Huo Q.B."/>
            <person name="Li W."/>
            <person name="Chen H.Y."/>
            <person name="Chen S.E."/>
            <person name="Zhou L.G."/>
            <person name="Ni X.B."/>
            <person name="Tian J.H."/>
            <person name="Sheng Y."/>
            <person name="Liu T."/>
            <person name="Pan Y.S."/>
            <person name="Xia L.Y."/>
            <person name="Li J."/>
            <person name="Zhao F."/>
            <person name="Cao W.C."/>
        </authorList>
    </citation>
    <scope>NUCLEOTIDE SEQUENCE</scope>
    <source>
        <strain evidence="3">Rmic-2018</strain>
    </source>
</reference>
<dbReference type="Pfam" id="PF21787">
    <property type="entry name" value="TNP-like_RNaseH_N"/>
    <property type="match status" value="1"/>
</dbReference>
<evidence type="ECO:0000259" key="2">
    <source>
        <dbReference type="Pfam" id="PF21787"/>
    </source>
</evidence>
<dbReference type="VEuPathDB" id="VectorBase:LOC119161784"/>
<evidence type="ECO:0000313" key="3">
    <source>
        <dbReference type="EMBL" id="KAH8029140.1"/>
    </source>
</evidence>
<evidence type="ECO:0000313" key="4">
    <source>
        <dbReference type="Proteomes" id="UP000821866"/>
    </source>
</evidence>
<feature type="compositionally biased region" description="Basic and acidic residues" evidence="1">
    <location>
        <begin position="26"/>
        <end position="35"/>
    </location>
</feature>
<feature type="domain" description="Transposable element P transposase-like RNase H" evidence="2">
    <location>
        <begin position="55"/>
        <end position="147"/>
    </location>
</feature>
<protein>
    <recommendedName>
        <fullName evidence="2">Transposable element P transposase-like RNase H domain-containing protein</fullName>
    </recommendedName>
</protein>
<sequence>MKSRGEIFFSVKCMGKSAKEDEEIAAEEKSSKESPQEGQQAPNCYQEGQETGLKAGKVSGFFDSGAYTPEEQKQLPCDHGLVVMFVPLIGSWSQILGTLATCTNIKRELLAKIVLEATILAGKAGLFLNYVTSDAATWNRNMWRMMGVKANSKEVIAKRVNPSDDKGSLYFLLDFPHLVKNIRNRLLQTSFHTPDGKEDEVSHHNYDNALSGGSVEAQLSGCTRPRRILGIPHKMGTDC</sequence>
<reference evidence="3" key="2">
    <citation type="submission" date="2021-09" db="EMBL/GenBank/DDBJ databases">
        <authorList>
            <person name="Jia N."/>
            <person name="Wang J."/>
            <person name="Shi W."/>
            <person name="Du L."/>
            <person name="Sun Y."/>
            <person name="Zhan W."/>
            <person name="Jiang J."/>
            <person name="Wang Q."/>
            <person name="Zhang B."/>
            <person name="Ji P."/>
            <person name="Sakyi L.B."/>
            <person name="Cui X."/>
            <person name="Yuan T."/>
            <person name="Jiang B."/>
            <person name="Yang W."/>
            <person name="Lam T.T.-Y."/>
            <person name="Chang Q."/>
            <person name="Ding S."/>
            <person name="Wang X."/>
            <person name="Zhu J."/>
            <person name="Ruan X."/>
            <person name="Zhao L."/>
            <person name="Wei J."/>
            <person name="Que T."/>
            <person name="Du C."/>
            <person name="Cheng J."/>
            <person name="Dai P."/>
            <person name="Han X."/>
            <person name="Huang E."/>
            <person name="Gao Y."/>
            <person name="Liu J."/>
            <person name="Shao H."/>
            <person name="Ye R."/>
            <person name="Li L."/>
            <person name="Wei W."/>
            <person name="Wang X."/>
            <person name="Wang C."/>
            <person name="Huo Q."/>
            <person name="Li W."/>
            <person name="Guo W."/>
            <person name="Chen H."/>
            <person name="Chen S."/>
            <person name="Zhou L."/>
            <person name="Zhou L."/>
            <person name="Ni X."/>
            <person name="Tian J."/>
            <person name="Zhou Y."/>
            <person name="Sheng Y."/>
            <person name="Liu T."/>
            <person name="Pan Y."/>
            <person name="Xia L."/>
            <person name="Li J."/>
            <person name="Zhao F."/>
            <person name="Cao W."/>
        </authorList>
    </citation>
    <scope>NUCLEOTIDE SEQUENCE</scope>
    <source>
        <strain evidence="3">Rmic-2018</strain>
        <tissue evidence="3">Larvae</tissue>
    </source>
</reference>
<evidence type="ECO:0000256" key="1">
    <source>
        <dbReference type="SAM" id="MobiDB-lite"/>
    </source>
</evidence>
<gene>
    <name evidence="3" type="ORF">HPB51_023545</name>
</gene>
<organism evidence="3 4">
    <name type="scientific">Rhipicephalus microplus</name>
    <name type="common">Cattle tick</name>
    <name type="synonym">Boophilus microplus</name>
    <dbReference type="NCBI Taxonomy" id="6941"/>
    <lineage>
        <taxon>Eukaryota</taxon>
        <taxon>Metazoa</taxon>
        <taxon>Ecdysozoa</taxon>
        <taxon>Arthropoda</taxon>
        <taxon>Chelicerata</taxon>
        <taxon>Arachnida</taxon>
        <taxon>Acari</taxon>
        <taxon>Parasitiformes</taxon>
        <taxon>Ixodida</taxon>
        <taxon>Ixodoidea</taxon>
        <taxon>Ixodidae</taxon>
        <taxon>Rhipicephalinae</taxon>
        <taxon>Rhipicephalus</taxon>
        <taxon>Boophilus</taxon>
    </lineage>
</organism>
<keyword evidence="4" id="KW-1185">Reference proteome</keyword>
<feature type="compositionally biased region" description="Polar residues" evidence="1">
    <location>
        <begin position="36"/>
        <end position="46"/>
    </location>
</feature>
<comment type="caution">
    <text evidence="3">The sequence shown here is derived from an EMBL/GenBank/DDBJ whole genome shotgun (WGS) entry which is preliminary data.</text>
</comment>
<accession>A0A9J6E491</accession>
<proteinExistence type="predicted"/>
<name>A0A9J6E491_RHIMP</name>
<dbReference type="InterPro" id="IPR048365">
    <property type="entry name" value="TNP-like_RNaseH_N"/>
</dbReference>
<feature type="region of interest" description="Disordered" evidence="1">
    <location>
        <begin position="17"/>
        <end position="46"/>
    </location>
</feature>
<dbReference type="Proteomes" id="UP000821866">
    <property type="component" value="Chromosome 4"/>
</dbReference>
<dbReference type="EMBL" id="JABSTU010000006">
    <property type="protein sequence ID" value="KAH8029140.1"/>
    <property type="molecule type" value="Genomic_DNA"/>
</dbReference>